<gene>
    <name evidence="1" type="ORF">FRUB_10301</name>
</gene>
<comment type="caution">
    <text evidence="1">The sequence shown here is derived from an EMBL/GenBank/DDBJ whole genome shotgun (WGS) entry which is preliminary data.</text>
</comment>
<reference evidence="2" key="1">
    <citation type="submission" date="2017-06" db="EMBL/GenBank/DDBJ databases">
        <title>Genome analysis of Fimbriiglobus ruber SP5, the first member of the order Planctomycetales with confirmed chitinolytic capability.</title>
        <authorList>
            <person name="Ravin N.V."/>
            <person name="Rakitin A.L."/>
            <person name="Ivanova A.A."/>
            <person name="Beletsky A.V."/>
            <person name="Kulichevskaya I.S."/>
            <person name="Mardanov A.V."/>
            <person name="Dedysh S.N."/>
        </authorList>
    </citation>
    <scope>NUCLEOTIDE SEQUENCE [LARGE SCALE GENOMIC DNA]</scope>
    <source>
        <strain evidence="2">SP5</strain>
    </source>
</reference>
<dbReference type="AlphaFoldDB" id="A0A225CY79"/>
<dbReference type="EMBL" id="NIDE01000020">
    <property type="protein sequence ID" value="OWK34330.1"/>
    <property type="molecule type" value="Genomic_DNA"/>
</dbReference>
<protein>
    <submittedName>
        <fullName evidence="1">Uncharacterized protein</fullName>
    </submittedName>
</protein>
<sequence>MIPRIPRSFTHLMRLECYAFNRWRRTLSPLWLRLGAACNRAVKDHPEYRGV</sequence>
<name>A0A225CY79_9BACT</name>
<proteinExistence type="predicted"/>
<dbReference type="Proteomes" id="UP000214646">
    <property type="component" value="Unassembled WGS sequence"/>
</dbReference>
<evidence type="ECO:0000313" key="1">
    <source>
        <dbReference type="EMBL" id="OWK34330.1"/>
    </source>
</evidence>
<keyword evidence="2" id="KW-1185">Reference proteome</keyword>
<organism evidence="1 2">
    <name type="scientific">Fimbriiglobus ruber</name>
    <dbReference type="NCBI Taxonomy" id="1908690"/>
    <lineage>
        <taxon>Bacteria</taxon>
        <taxon>Pseudomonadati</taxon>
        <taxon>Planctomycetota</taxon>
        <taxon>Planctomycetia</taxon>
        <taxon>Gemmatales</taxon>
        <taxon>Gemmataceae</taxon>
        <taxon>Fimbriiglobus</taxon>
    </lineage>
</organism>
<accession>A0A225CY79</accession>
<evidence type="ECO:0000313" key="2">
    <source>
        <dbReference type="Proteomes" id="UP000214646"/>
    </source>
</evidence>